<evidence type="ECO:0000313" key="6">
    <source>
        <dbReference type="EMBL" id="TDR16836.1"/>
    </source>
</evidence>
<dbReference type="OrthoDB" id="9801938at2"/>
<feature type="binding site" evidence="4">
    <location>
        <position position="54"/>
    </location>
    <ligand>
        <name>substrate</name>
    </ligand>
</feature>
<organism evidence="6 7">
    <name type="scientific">Marinicella litoralis</name>
    <dbReference type="NCBI Taxonomy" id="644220"/>
    <lineage>
        <taxon>Bacteria</taxon>
        <taxon>Pseudomonadati</taxon>
        <taxon>Pseudomonadota</taxon>
        <taxon>Gammaproteobacteria</taxon>
        <taxon>Lysobacterales</taxon>
        <taxon>Marinicellaceae</taxon>
        <taxon>Marinicella</taxon>
    </lineage>
</organism>
<evidence type="ECO:0000256" key="5">
    <source>
        <dbReference type="RuleBase" id="RU361279"/>
    </source>
</evidence>
<feature type="binding site" evidence="4">
    <location>
        <begin position="125"/>
        <end position="133"/>
    </location>
    <ligand>
        <name>ATP</name>
        <dbReference type="ChEBI" id="CHEBI:30616"/>
    </ligand>
</feature>
<comment type="cofactor">
    <cofactor evidence="5">
        <name>Mg(2+)</name>
        <dbReference type="ChEBI" id="CHEBI:18420"/>
    </cofactor>
</comment>
<sequence length="179" mass="20474">MNKIELRSEFLQSRLNTSKQQQINHNHQLVNHIKQSDLWLTAHSVAIYLAFNGEADISALLQTDKLIYLPAIKGQRMQFQLFTTDTVFETLSYGLKQPKYIDDLIQDPIDLYLMPLVAYDIHGNRLGMGGGFYDRYFASDVTGIRAGVAFSSQRADQLPVDQWDVTLQHIFTEQGHLIT</sequence>
<reference evidence="6 7" key="1">
    <citation type="submission" date="2019-03" db="EMBL/GenBank/DDBJ databases">
        <title>Genomic Encyclopedia of Type Strains, Phase IV (KMG-IV): sequencing the most valuable type-strain genomes for metagenomic binning, comparative biology and taxonomic classification.</title>
        <authorList>
            <person name="Goeker M."/>
        </authorList>
    </citation>
    <scope>NUCLEOTIDE SEQUENCE [LARGE SCALE GENOMIC DNA]</scope>
    <source>
        <strain evidence="6 7">DSM 25488</strain>
    </source>
</reference>
<dbReference type="EMBL" id="SNZB01000007">
    <property type="protein sequence ID" value="TDR16836.1"/>
    <property type="molecule type" value="Genomic_DNA"/>
</dbReference>
<dbReference type="InterPro" id="IPR024185">
    <property type="entry name" value="FTHF_cligase-like_sf"/>
</dbReference>
<evidence type="ECO:0000313" key="7">
    <source>
        <dbReference type="Proteomes" id="UP000295724"/>
    </source>
</evidence>
<dbReference type="GO" id="GO:0035999">
    <property type="term" value="P:tetrahydrofolate interconversion"/>
    <property type="evidence" value="ECO:0007669"/>
    <property type="project" value="TreeGrafter"/>
</dbReference>
<keyword evidence="2 4" id="KW-0547">Nucleotide-binding</keyword>
<evidence type="ECO:0000256" key="2">
    <source>
        <dbReference type="ARBA" id="ARBA00022741"/>
    </source>
</evidence>
<dbReference type="GO" id="GO:0005524">
    <property type="term" value="F:ATP binding"/>
    <property type="evidence" value="ECO:0007669"/>
    <property type="project" value="UniProtKB-KW"/>
</dbReference>
<dbReference type="GO" id="GO:0046872">
    <property type="term" value="F:metal ion binding"/>
    <property type="evidence" value="ECO:0007669"/>
    <property type="project" value="UniProtKB-KW"/>
</dbReference>
<dbReference type="PANTHER" id="PTHR23407:SF1">
    <property type="entry name" value="5-FORMYLTETRAHYDROFOLATE CYCLO-LIGASE"/>
    <property type="match status" value="1"/>
</dbReference>
<feature type="binding site" evidence="4">
    <location>
        <position position="49"/>
    </location>
    <ligand>
        <name>substrate</name>
    </ligand>
</feature>
<dbReference type="InterPro" id="IPR037171">
    <property type="entry name" value="NagB/RpiA_transferase-like"/>
</dbReference>
<comment type="similarity">
    <text evidence="1 5">Belongs to the 5-formyltetrahydrofolate cyclo-ligase family.</text>
</comment>
<dbReference type="Proteomes" id="UP000295724">
    <property type="component" value="Unassembled WGS sequence"/>
</dbReference>
<keyword evidence="3 4" id="KW-0067">ATP-binding</keyword>
<comment type="caution">
    <text evidence="6">The sequence shown here is derived from an EMBL/GenBank/DDBJ whole genome shotgun (WGS) entry which is preliminary data.</text>
</comment>
<evidence type="ECO:0000256" key="3">
    <source>
        <dbReference type="ARBA" id="ARBA00022840"/>
    </source>
</evidence>
<dbReference type="Pfam" id="PF01812">
    <property type="entry name" value="5-FTHF_cyc-lig"/>
    <property type="match status" value="1"/>
</dbReference>
<dbReference type="EC" id="6.3.3.2" evidence="5"/>
<dbReference type="RefSeq" id="WP_099019980.1">
    <property type="nucleotide sequence ID" value="NZ_NIHB01000005.1"/>
</dbReference>
<dbReference type="Gene3D" id="3.40.50.10420">
    <property type="entry name" value="NagB/RpiA/CoA transferase-like"/>
    <property type="match status" value="1"/>
</dbReference>
<evidence type="ECO:0000256" key="1">
    <source>
        <dbReference type="ARBA" id="ARBA00010638"/>
    </source>
</evidence>
<dbReference type="GO" id="GO:0009396">
    <property type="term" value="P:folic acid-containing compound biosynthetic process"/>
    <property type="evidence" value="ECO:0007669"/>
    <property type="project" value="TreeGrafter"/>
</dbReference>
<dbReference type="InterPro" id="IPR002698">
    <property type="entry name" value="FTHF_cligase"/>
</dbReference>
<keyword evidence="5" id="KW-0479">Metal-binding</keyword>
<name>A0A4R6XC94_9GAMM</name>
<dbReference type="PANTHER" id="PTHR23407">
    <property type="entry name" value="ATPASE INHIBITOR/5-FORMYLTETRAHYDROFOLATE CYCLO-LIGASE"/>
    <property type="match status" value="1"/>
</dbReference>
<protein>
    <recommendedName>
        <fullName evidence="5">5-formyltetrahydrofolate cyclo-ligase</fullName>
        <ecNumber evidence="5">6.3.3.2</ecNumber>
    </recommendedName>
</protein>
<dbReference type="SUPFAM" id="SSF100950">
    <property type="entry name" value="NagB/RpiA/CoA transferase-like"/>
    <property type="match status" value="1"/>
</dbReference>
<gene>
    <name evidence="6" type="ORF">C8D91_2743</name>
</gene>
<dbReference type="PIRSF" id="PIRSF006806">
    <property type="entry name" value="FTHF_cligase"/>
    <property type="match status" value="1"/>
</dbReference>
<dbReference type="NCBIfam" id="TIGR02727">
    <property type="entry name" value="MTHFS_bact"/>
    <property type="match status" value="1"/>
</dbReference>
<dbReference type="AlphaFoldDB" id="A0A4R6XC94"/>
<accession>A0A4R6XC94</accession>
<dbReference type="GO" id="GO:0030272">
    <property type="term" value="F:5-formyltetrahydrofolate cyclo-ligase activity"/>
    <property type="evidence" value="ECO:0007669"/>
    <property type="project" value="UniProtKB-EC"/>
</dbReference>
<keyword evidence="7" id="KW-1185">Reference proteome</keyword>
<evidence type="ECO:0000256" key="4">
    <source>
        <dbReference type="PIRSR" id="PIRSR006806-1"/>
    </source>
</evidence>
<comment type="catalytic activity">
    <reaction evidence="5">
        <text>(6S)-5-formyl-5,6,7,8-tetrahydrofolate + ATP = (6R)-5,10-methenyltetrahydrofolate + ADP + phosphate</text>
        <dbReference type="Rhea" id="RHEA:10488"/>
        <dbReference type="ChEBI" id="CHEBI:30616"/>
        <dbReference type="ChEBI" id="CHEBI:43474"/>
        <dbReference type="ChEBI" id="CHEBI:57455"/>
        <dbReference type="ChEBI" id="CHEBI:57457"/>
        <dbReference type="ChEBI" id="CHEBI:456216"/>
        <dbReference type="EC" id="6.3.3.2"/>
    </reaction>
</comment>
<proteinExistence type="inferred from homology"/>
<feature type="binding site" evidence="4">
    <location>
        <begin position="3"/>
        <end position="7"/>
    </location>
    <ligand>
        <name>ATP</name>
        <dbReference type="ChEBI" id="CHEBI:30616"/>
    </ligand>
</feature>
<keyword evidence="5" id="KW-0460">Magnesium</keyword>
<keyword evidence="6" id="KW-0436">Ligase</keyword>